<dbReference type="InterPro" id="IPR005618">
    <property type="entry name" value="OMPW"/>
</dbReference>
<evidence type="ECO:0000313" key="2">
    <source>
        <dbReference type="EMBL" id="RDZ26965.1"/>
    </source>
</evidence>
<dbReference type="EMBL" id="QTSU01000002">
    <property type="protein sequence ID" value="RDZ26965.1"/>
    <property type="molecule type" value="Genomic_DNA"/>
</dbReference>
<dbReference type="RefSeq" id="WP_115859343.1">
    <property type="nucleotide sequence ID" value="NZ_QTSU01000002.1"/>
</dbReference>
<dbReference type="GO" id="GO:0055085">
    <property type="term" value="P:transmembrane transport"/>
    <property type="evidence" value="ECO:0007669"/>
    <property type="project" value="TreeGrafter"/>
</dbReference>
<dbReference type="SUPFAM" id="SSF56925">
    <property type="entry name" value="OMPA-like"/>
    <property type="match status" value="1"/>
</dbReference>
<protein>
    <submittedName>
        <fullName evidence="2">OmpW family protein</fullName>
    </submittedName>
</protein>
<organism evidence="2 3">
    <name type="scientific">Lysobacter silvisoli</name>
    <dbReference type="NCBI Taxonomy" id="2293254"/>
    <lineage>
        <taxon>Bacteria</taxon>
        <taxon>Pseudomonadati</taxon>
        <taxon>Pseudomonadota</taxon>
        <taxon>Gammaproteobacteria</taxon>
        <taxon>Lysobacterales</taxon>
        <taxon>Lysobacteraceae</taxon>
        <taxon>Lysobacter</taxon>
    </lineage>
</organism>
<dbReference type="Pfam" id="PF03922">
    <property type="entry name" value="OmpW"/>
    <property type="match status" value="1"/>
</dbReference>
<evidence type="ECO:0000313" key="3">
    <source>
        <dbReference type="Proteomes" id="UP000264492"/>
    </source>
</evidence>
<proteinExistence type="predicted"/>
<sequence>MNIKRMQRGAIAALVLACLASPAYAQQAGTWTLGIGAHQVSPKSDNGTVLSGTADLEIDKAAQPTITFEYFVHGDIGIEVLAALPFKHDIDVVGAGRVASTKQLPPTVSVQYHFNSHGVVSPFIGVGLNYTAFFEEETRGALAGTSLKLKDSWGPAAHAGIDIPIGDHGAVRVDVRWMDIDSEVQLNGVKIGTAEIDPLVYGVAYVMQF</sequence>
<keyword evidence="3" id="KW-1185">Reference proteome</keyword>
<dbReference type="GO" id="GO:0019867">
    <property type="term" value="C:outer membrane"/>
    <property type="evidence" value="ECO:0007669"/>
    <property type="project" value="InterPro"/>
</dbReference>
<keyword evidence="1" id="KW-0732">Signal</keyword>
<dbReference type="OrthoDB" id="9807574at2"/>
<evidence type="ECO:0000256" key="1">
    <source>
        <dbReference type="SAM" id="SignalP"/>
    </source>
</evidence>
<reference evidence="2 3" key="1">
    <citation type="submission" date="2018-08" db="EMBL/GenBank/DDBJ databases">
        <title>Lysobacter sp. zong2l5, whole genome shotgun sequence.</title>
        <authorList>
            <person name="Zhang X."/>
            <person name="Feng G."/>
            <person name="Zhu H."/>
        </authorList>
    </citation>
    <scope>NUCLEOTIDE SEQUENCE [LARGE SCALE GENOMIC DNA]</scope>
    <source>
        <strain evidence="3">zong2l5</strain>
    </source>
</reference>
<comment type="caution">
    <text evidence="2">The sequence shown here is derived from an EMBL/GenBank/DDBJ whole genome shotgun (WGS) entry which is preliminary data.</text>
</comment>
<dbReference type="Proteomes" id="UP000264492">
    <property type="component" value="Unassembled WGS sequence"/>
</dbReference>
<dbReference type="AlphaFoldDB" id="A0A371JZ60"/>
<dbReference type="PANTHER" id="PTHR36920:SF1">
    <property type="entry name" value="OUTER MEMBRANE PROTEIN W"/>
    <property type="match status" value="1"/>
</dbReference>
<gene>
    <name evidence="2" type="ORF">DX914_11880</name>
</gene>
<dbReference type="Gene3D" id="2.40.160.20">
    <property type="match status" value="1"/>
</dbReference>
<accession>A0A371JZ60</accession>
<feature type="signal peptide" evidence="1">
    <location>
        <begin position="1"/>
        <end position="25"/>
    </location>
</feature>
<dbReference type="PANTHER" id="PTHR36920">
    <property type="match status" value="1"/>
</dbReference>
<name>A0A371JZ60_9GAMM</name>
<feature type="chain" id="PRO_5016680864" evidence="1">
    <location>
        <begin position="26"/>
        <end position="209"/>
    </location>
</feature>
<dbReference type="InterPro" id="IPR011250">
    <property type="entry name" value="OMP/PagP_B-barrel"/>
</dbReference>